<dbReference type="AlphaFoldDB" id="A0AAE0BHH7"/>
<evidence type="ECO:0000256" key="1">
    <source>
        <dbReference type="SAM" id="Phobius"/>
    </source>
</evidence>
<protein>
    <submittedName>
        <fullName evidence="3">Uncharacterized protein</fullName>
    </submittedName>
</protein>
<dbReference type="Proteomes" id="UP001190700">
    <property type="component" value="Unassembled WGS sequence"/>
</dbReference>
<proteinExistence type="predicted"/>
<keyword evidence="1" id="KW-0472">Membrane</keyword>
<feature type="transmembrane region" description="Helical" evidence="1">
    <location>
        <begin position="12"/>
        <end position="32"/>
    </location>
</feature>
<dbReference type="EMBL" id="LGRX02035274">
    <property type="protein sequence ID" value="KAK3235529.1"/>
    <property type="molecule type" value="Genomic_DNA"/>
</dbReference>
<gene>
    <name evidence="4" type="ORF">CYMTET_41741</name>
    <name evidence="3" type="ORF">CYMTET_53754</name>
    <name evidence="2" type="ORF">CYMTET_54291</name>
</gene>
<evidence type="ECO:0000313" key="5">
    <source>
        <dbReference type="Proteomes" id="UP001190700"/>
    </source>
</evidence>
<name>A0AAE0BHH7_9CHLO</name>
<keyword evidence="5" id="KW-1185">Reference proteome</keyword>
<reference evidence="3" key="2">
    <citation type="submission" date="2023-06" db="EMBL/GenBank/DDBJ databases">
        <title>Long-read-based genome assembly of the green algal bacterivore Cymbomonas tetramitiformis.</title>
        <authorList>
            <person name="Gyaltshen Y."/>
            <person name="Rozenberg A."/>
            <person name="Paasch A."/>
            <person name="Burns J.A."/>
            <person name="Warring S."/>
            <person name="Larson R."/>
            <person name="Maurer-Alcala X."/>
            <person name="Dacks J."/>
            <person name="Kim E."/>
        </authorList>
    </citation>
    <scope>NUCLEOTIDE SEQUENCE</scope>
    <source>
        <strain evidence="3">PLY_AMNH</strain>
    </source>
</reference>
<evidence type="ECO:0000313" key="4">
    <source>
        <dbReference type="EMBL" id="KAK3248831.1"/>
    </source>
</evidence>
<dbReference type="EMBL" id="LGRX02035163">
    <property type="protein sequence ID" value="KAK3236085.1"/>
    <property type="molecule type" value="Genomic_DNA"/>
</dbReference>
<dbReference type="EMBL" id="LGRX02027780">
    <property type="protein sequence ID" value="KAK3248831.1"/>
    <property type="molecule type" value="Genomic_DNA"/>
</dbReference>
<feature type="transmembrane region" description="Helical" evidence="1">
    <location>
        <begin position="72"/>
        <end position="97"/>
    </location>
</feature>
<accession>A0AAE0BHH7</accession>
<comment type="caution">
    <text evidence="3">The sequence shown here is derived from an EMBL/GenBank/DDBJ whole genome shotgun (WGS) entry which is preliminary data.</text>
</comment>
<keyword evidence="1" id="KW-0812">Transmembrane</keyword>
<organism evidence="3 5">
    <name type="scientific">Cymbomonas tetramitiformis</name>
    <dbReference type="NCBI Taxonomy" id="36881"/>
    <lineage>
        <taxon>Eukaryota</taxon>
        <taxon>Viridiplantae</taxon>
        <taxon>Chlorophyta</taxon>
        <taxon>Pyramimonadophyceae</taxon>
        <taxon>Pyramimonadales</taxon>
        <taxon>Pyramimonadaceae</taxon>
        <taxon>Cymbomonas</taxon>
    </lineage>
</organism>
<keyword evidence="1" id="KW-1133">Transmembrane helix</keyword>
<sequence>MYPSRVCFRVNVDHGVWTGLLACIIFLSWAVVEELAAGRRRMLACDITIRTSASNTFFDAENEMLLRKTVHYGTALLCTQIVTAVVATLGLMPFAILRAYSKRYHDVRTQDRRCVLSVRDVTLLKHVECWTCFLAWTASIAVFTAYEFFPFDTLQALYKDTQLCAMEALESSASFRNRTQVVFRYESCDGSRETPRAGALIAVNAASCLSLYALSVYQMLTNCRDVAKCNRTRDHEQLPPRAGSDTEFD</sequence>
<reference evidence="3 5" key="1">
    <citation type="journal article" date="2015" name="Genome Biol. Evol.">
        <title>Comparative Genomics of a Bacterivorous Green Alga Reveals Evolutionary Causalities and Consequences of Phago-Mixotrophic Mode of Nutrition.</title>
        <authorList>
            <person name="Burns J.A."/>
            <person name="Paasch A."/>
            <person name="Narechania A."/>
            <person name="Kim E."/>
        </authorList>
    </citation>
    <scope>NUCLEOTIDE SEQUENCE [LARGE SCALE GENOMIC DNA]</scope>
    <source>
        <strain evidence="3">PLY_AMNH</strain>
    </source>
</reference>
<evidence type="ECO:0000313" key="3">
    <source>
        <dbReference type="EMBL" id="KAK3236085.1"/>
    </source>
</evidence>
<evidence type="ECO:0000313" key="2">
    <source>
        <dbReference type="EMBL" id="KAK3235529.1"/>
    </source>
</evidence>